<reference evidence="4" key="1">
    <citation type="journal article" date="2019" name="Int. J. Syst. Evol. Microbiol.">
        <title>The Global Catalogue of Microorganisms (GCM) 10K type strain sequencing project: providing services to taxonomists for standard genome sequencing and annotation.</title>
        <authorList>
            <consortium name="The Broad Institute Genomics Platform"/>
            <consortium name="The Broad Institute Genome Sequencing Center for Infectious Disease"/>
            <person name="Wu L."/>
            <person name="Ma J."/>
        </authorList>
    </citation>
    <scope>NUCLEOTIDE SEQUENCE [LARGE SCALE GENOMIC DNA]</scope>
    <source>
        <strain evidence="4">CGMCC 1.7656</strain>
    </source>
</reference>
<dbReference type="Proteomes" id="UP000620064">
    <property type="component" value="Unassembled WGS sequence"/>
</dbReference>
<dbReference type="InterPro" id="IPR011250">
    <property type="entry name" value="OMP/PagP_B-barrel"/>
</dbReference>
<evidence type="ECO:0000313" key="4">
    <source>
        <dbReference type="Proteomes" id="UP000620064"/>
    </source>
</evidence>
<keyword evidence="1" id="KW-0732">Signal</keyword>
<dbReference type="SUPFAM" id="SSF56925">
    <property type="entry name" value="OMPA-like"/>
    <property type="match status" value="1"/>
</dbReference>
<dbReference type="InterPro" id="IPR025665">
    <property type="entry name" value="Beta-barrel_OMP_2"/>
</dbReference>
<protein>
    <recommendedName>
        <fullName evidence="2">Outer membrane protein beta-barrel domain-containing protein</fullName>
    </recommendedName>
</protein>
<evidence type="ECO:0000256" key="1">
    <source>
        <dbReference type="SAM" id="SignalP"/>
    </source>
</evidence>
<evidence type="ECO:0000259" key="2">
    <source>
        <dbReference type="Pfam" id="PF13568"/>
    </source>
</evidence>
<feature type="domain" description="Outer membrane protein beta-barrel" evidence="2">
    <location>
        <begin position="20"/>
        <end position="176"/>
    </location>
</feature>
<organism evidence="3 4">
    <name type="scientific">Cloacibacterium rupense</name>
    <dbReference type="NCBI Taxonomy" id="517423"/>
    <lineage>
        <taxon>Bacteria</taxon>
        <taxon>Pseudomonadati</taxon>
        <taxon>Bacteroidota</taxon>
        <taxon>Flavobacteriia</taxon>
        <taxon>Flavobacteriales</taxon>
        <taxon>Weeksellaceae</taxon>
    </lineage>
</organism>
<dbReference type="Pfam" id="PF13568">
    <property type="entry name" value="OMP_b-brl_2"/>
    <property type="match status" value="1"/>
</dbReference>
<evidence type="ECO:0000313" key="3">
    <source>
        <dbReference type="EMBL" id="GGP05975.1"/>
    </source>
</evidence>
<sequence length="204" mass="21968">MRKIFLGLGIVISGFAFSQQFGLKAGLNVSDINNGASGTDMKAKTGLYVGVTATIPVSEEFSVQPELIYNQLGAKTNLYDFGGIIGNVSTTTKLDYISLPVMLQYNFPSNFYVELGPEFSYMVSAKQGLSTSIISPSTDINMDYLNRLNVGAGFGAGYNLNKNIGINARYTLGLTGLGKDGNVTDYFLDSAKNNNLQVGVNFKF</sequence>
<keyword evidence="4" id="KW-1185">Reference proteome</keyword>
<feature type="chain" id="PRO_5047242625" description="Outer membrane protein beta-barrel domain-containing protein" evidence="1">
    <location>
        <begin position="19"/>
        <end position="204"/>
    </location>
</feature>
<proteinExistence type="predicted"/>
<name>A0ABQ2NME3_9FLAO</name>
<dbReference type="Gene3D" id="2.40.160.20">
    <property type="match status" value="1"/>
</dbReference>
<comment type="caution">
    <text evidence="3">The sequence shown here is derived from an EMBL/GenBank/DDBJ whole genome shotgun (WGS) entry which is preliminary data.</text>
</comment>
<dbReference type="EMBL" id="BMLV01000006">
    <property type="protein sequence ID" value="GGP05975.1"/>
    <property type="molecule type" value="Genomic_DNA"/>
</dbReference>
<dbReference type="RefSeq" id="WP_188618409.1">
    <property type="nucleotide sequence ID" value="NZ_BMLV01000006.1"/>
</dbReference>
<accession>A0ABQ2NME3</accession>
<gene>
    <name evidence="3" type="ORF">GCM10010992_24350</name>
</gene>
<feature type="signal peptide" evidence="1">
    <location>
        <begin position="1"/>
        <end position="18"/>
    </location>
</feature>